<evidence type="ECO:0000256" key="6">
    <source>
        <dbReference type="ARBA" id="ARBA00022989"/>
    </source>
</evidence>
<dbReference type="UniPathway" id="UPA00895"/>
<feature type="transmembrane region" description="Helical" evidence="8">
    <location>
        <begin position="12"/>
        <end position="31"/>
    </location>
</feature>
<accession>A0A848FHW3</accession>
<evidence type="ECO:0000256" key="3">
    <source>
        <dbReference type="ARBA" id="ARBA00004856"/>
    </source>
</evidence>
<dbReference type="GO" id="GO:0030416">
    <property type="term" value="P:methylamine metabolic process"/>
    <property type="evidence" value="ECO:0007669"/>
    <property type="project" value="InterPro"/>
</dbReference>
<feature type="domain" description="Methylamine utilisation protein MauE" evidence="9">
    <location>
        <begin position="13"/>
        <end position="139"/>
    </location>
</feature>
<comment type="function">
    <text evidence="1">May be specifically involved in the processing, transport, and/or maturation of the MADH beta-subunit.</text>
</comment>
<reference evidence="10 11" key="1">
    <citation type="submission" date="2020-04" db="EMBL/GenBank/DDBJ databases">
        <title>Azohydromonas sp. isolated from soil.</title>
        <authorList>
            <person name="Dahal R.H."/>
        </authorList>
    </citation>
    <scope>NUCLEOTIDE SEQUENCE [LARGE SCALE GENOMIC DNA]</scope>
    <source>
        <strain evidence="10 11">G-1-1-14</strain>
    </source>
</reference>
<keyword evidence="6 8" id="KW-1133">Transmembrane helix</keyword>
<organism evidence="10 11">
    <name type="scientific">Azohydromonas caseinilytica</name>
    <dbReference type="NCBI Taxonomy" id="2728836"/>
    <lineage>
        <taxon>Bacteria</taxon>
        <taxon>Pseudomonadati</taxon>
        <taxon>Pseudomonadota</taxon>
        <taxon>Betaproteobacteria</taxon>
        <taxon>Burkholderiales</taxon>
        <taxon>Sphaerotilaceae</taxon>
        <taxon>Azohydromonas</taxon>
    </lineage>
</organism>
<feature type="transmembrane region" description="Helical" evidence="8">
    <location>
        <begin position="52"/>
        <end position="71"/>
    </location>
</feature>
<evidence type="ECO:0000256" key="4">
    <source>
        <dbReference type="ARBA" id="ARBA00019078"/>
    </source>
</evidence>
<comment type="caution">
    <text evidence="10">The sequence shown here is derived from an EMBL/GenBank/DDBJ whole genome shotgun (WGS) entry which is preliminary data.</text>
</comment>
<dbReference type="EMBL" id="JABBFW010000023">
    <property type="protein sequence ID" value="NML17853.1"/>
    <property type="molecule type" value="Genomic_DNA"/>
</dbReference>
<evidence type="ECO:0000256" key="8">
    <source>
        <dbReference type="SAM" id="Phobius"/>
    </source>
</evidence>
<evidence type="ECO:0000256" key="7">
    <source>
        <dbReference type="ARBA" id="ARBA00023136"/>
    </source>
</evidence>
<keyword evidence="5 8" id="KW-0812">Transmembrane</keyword>
<proteinExistence type="predicted"/>
<name>A0A848FHW3_9BURK</name>
<dbReference type="GO" id="GO:0016020">
    <property type="term" value="C:membrane"/>
    <property type="evidence" value="ECO:0007669"/>
    <property type="project" value="UniProtKB-SubCell"/>
</dbReference>
<evidence type="ECO:0000313" key="11">
    <source>
        <dbReference type="Proteomes" id="UP000574067"/>
    </source>
</evidence>
<evidence type="ECO:0000256" key="1">
    <source>
        <dbReference type="ARBA" id="ARBA00003475"/>
    </source>
</evidence>
<gene>
    <name evidence="10" type="ORF">HHL10_23050</name>
</gene>
<keyword evidence="11" id="KW-1185">Reference proteome</keyword>
<dbReference type="Pfam" id="PF07291">
    <property type="entry name" value="MauE"/>
    <property type="match status" value="1"/>
</dbReference>
<evidence type="ECO:0000256" key="2">
    <source>
        <dbReference type="ARBA" id="ARBA00004141"/>
    </source>
</evidence>
<feature type="transmembrane region" description="Helical" evidence="8">
    <location>
        <begin position="147"/>
        <end position="172"/>
    </location>
</feature>
<evidence type="ECO:0000313" key="10">
    <source>
        <dbReference type="EMBL" id="NML17853.1"/>
    </source>
</evidence>
<protein>
    <recommendedName>
        <fullName evidence="4">Methylamine utilization protein MauE</fullName>
    </recommendedName>
</protein>
<dbReference type="InterPro" id="IPR009908">
    <property type="entry name" value="Methylamine_util_MauE"/>
</dbReference>
<comment type="subcellular location">
    <subcellularLocation>
        <location evidence="2">Membrane</location>
        <topology evidence="2">Multi-pass membrane protein</topology>
    </subcellularLocation>
</comment>
<sequence>MGAALPFALDPVLGHAAAATLGAVLLLGAISKLRDLALFRGALDNHRLLPRALLAPAALLLPLLELVAGALRLPTASRESGALLGLAVLVLVTGAVVINLRRGRERIDCGCGGSEHVPLSRGLVARNAGLALLALVALAPAPARATVWLDLAATAFATLFLLGLVLAVNQLLSNQPRFGRRYISQVLLPRVSSPTLPAGLRPYDGEEIARLRRTRPADVGAVRQQLLGQGHTAGIAIEP</sequence>
<keyword evidence="7 8" id="KW-0472">Membrane</keyword>
<feature type="transmembrane region" description="Helical" evidence="8">
    <location>
        <begin position="123"/>
        <end position="141"/>
    </location>
</feature>
<dbReference type="RefSeq" id="WP_169162753.1">
    <property type="nucleotide sequence ID" value="NZ_JABBFW010000023.1"/>
</dbReference>
<feature type="transmembrane region" description="Helical" evidence="8">
    <location>
        <begin position="83"/>
        <end position="102"/>
    </location>
</feature>
<dbReference type="AlphaFoldDB" id="A0A848FHW3"/>
<comment type="pathway">
    <text evidence="3">One-carbon metabolism; methylamine degradation.</text>
</comment>
<evidence type="ECO:0000259" key="9">
    <source>
        <dbReference type="Pfam" id="PF07291"/>
    </source>
</evidence>
<dbReference type="Proteomes" id="UP000574067">
    <property type="component" value="Unassembled WGS sequence"/>
</dbReference>
<evidence type="ECO:0000256" key="5">
    <source>
        <dbReference type="ARBA" id="ARBA00022692"/>
    </source>
</evidence>